<evidence type="ECO:0000256" key="1">
    <source>
        <dbReference type="SAM" id="MobiDB-lite"/>
    </source>
</evidence>
<protein>
    <submittedName>
        <fullName evidence="2">Uncharacterized protein</fullName>
    </submittedName>
</protein>
<feature type="compositionally biased region" description="Acidic residues" evidence="1">
    <location>
        <begin position="374"/>
        <end position="387"/>
    </location>
</feature>
<organism evidence="2 3">
    <name type="scientific">Phaseolus angularis</name>
    <name type="common">Azuki bean</name>
    <name type="synonym">Vigna angularis</name>
    <dbReference type="NCBI Taxonomy" id="3914"/>
    <lineage>
        <taxon>Eukaryota</taxon>
        <taxon>Viridiplantae</taxon>
        <taxon>Streptophyta</taxon>
        <taxon>Embryophyta</taxon>
        <taxon>Tracheophyta</taxon>
        <taxon>Spermatophyta</taxon>
        <taxon>Magnoliopsida</taxon>
        <taxon>eudicotyledons</taxon>
        <taxon>Gunneridae</taxon>
        <taxon>Pentapetalae</taxon>
        <taxon>rosids</taxon>
        <taxon>fabids</taxon>
        <taxon>Fabales</taxon>
        <taxon>Fabaceae</taxon>
        <taxon>Papilionoideae</taxon>
        <taxon>50 kb inversion clade</taxon>
        <taxon>NPAAA clade</taxon>
        <taxon>indigoferoid/millettioid clade</taxon>
        <taxon>Phaseoleae</taxon>
        <taxon>Vigna</taxon>
    </lineage>
</organism>
<dbReference type="Gramene" id="KOM48233">
    <property type="protein sequence ID" value="KOM48233"/>
    <property type="gene ID" value="LR48_Vigan07g193700"/>
</dbReference>
<reference evidence="3" key="1">
    <citation type="journal article" date="2015" name="Proc. Natl. Acad. Sci. U.S.A.">
        <title>Genome sequencing of adzuki bean (Vigna angularis) provides insight into high starch and low fat accumulation and domestication.</title>
        <authorList>
            <person name="Yang K."/>
            <person name="Tian Z."/>
            <person name="Chen C."/>
            <person name="Luo L."/>
            <person name="Zhao B."/>
            <person name="Wang Z."/>
            <person name="Yu L."/>
            <person name="Li Y."/>
            <person name="Sun Y."/>
            <person name="Li W."/>
            <person name="Chen Y."/>
            <person name="Li Y."/>
            <person name="Zhang Y."/>
            <person name="Ai D."/>
            <person name="Zhao J."/>
            <person name="Shang C."/>
            <person name="Ma Y."/>
            <person name="Wu B."/>
            <person name="Wang M."/>
            <person name="Gao L."/>
            <person name="Sun D."/>
            <person name="Zhang P."/>
            <person name="Guo F."/>
            <person name="Wang W."/>
            <person name="Li Y."/>
            <person name="Wang J."/>
            <person name="Varshney R.K."/>
            <person name="Wang J."/>
            <person name="Ling H.Q."/>
            <person name="Wan P."/>
        </authorList>
    </citation>
    <scope>NUCLEOTIDE SEQUENCE</scope>
    <source>
        <strain evidence="3">cv. Jingnong 6</strain>
    </source>
</reference>
<feature type="region of interest" description="Disordered" evidence="1">
    <location>
        <begin position="364"/>
        <end position="408"/>
    </location>
</feature>
<gene>
    <name evidence="2" type="ORF">LR48_Vigan07g193700</name>
</gene>
<name>A0A0L9UZM1_PHAAN</name>
<evidence type="ECO:0000313" key="3">
    <source>
        <dbReference type="Proteomes" id="UP000053144"/>
    </source>
</evidence>
<evidence type="ECO:0000313" key="2">
    <source>
        <dbReference type="EMBL" id="KOM48233.1"/>
    </source>
</evidence>
<sequence length="439" mass="48865">MSTSGSGKTGRGRLVTRLTDVTSRHVDGQRTHVYIDPRSSVPSGPNADRFRSYFCVLAKTHVSILLASWDDVPKVDKNILWQDIQDELVEQQTQGPFVGQGRDDILTTNIRKLEHPGCKSMHEPVIDEDDEMAEAEDDPLAKLMTKLPKLNRGPVEVYWDNRVFGIPTPMCQLYALDGSPDALGFGFCHVAFVREIPHLPLSAKFILLAKGSFVNDEDVVEVSYSLGRSTSGPMFGGWPDVGNSWVRSRQCFTNVPRWEPNVLTRARKRMKNPYVHSCGLENTRRSSYKGLSNVQGGSVLDNRLKPLCDDRGAMHTINLARLNGELHLFVVHLVSELEVIHLLENVPHNIGEVEVENVMPDSGETVGIGQGECEKEDDGQCEQQGDGECEKEGDRQCEQQGNGECEKEGDRQCEQQVTFFLCPLLFMGLPNLSVVLSSS</sequence>
<dbReference type="EMBL" id="CM003377">
    <property type="protein sequence ID" value="KOM48233.1"/>
    <property type="molecule type" value="Genomic_DNA"/>
</dbReference>
<feature type="compositionally biased region" description="Basic and acidic residues" evidence="1">
    <location>
        <begin position="388"/>
        <end position="397"/>
    </location>
</feature>
<accession>A0A0L9UZM1</accession>
<proteinExistence type="predicted"/>
<dbReference type="AlphaFoldDB" id="A0A0L9UZM1"/>
<dbReference type="Proteomes" id="UP000053144">
    <property type="component" value="Chromosome 7"/>
</dbReference>